<dbReference type="PROSITE" id="PS51745">
    <property type="entry name" value="PB1"/>
    <property type="match status" value="1"/>
</dbReference>
<feature type="compositionally biased region" description="Low complexity" evidence="6">
    <location>
        <begin position="26"/>
        <end position="35"/>
    </location>
</feature>
<evidence type="ECO:0000313" key="10">
    <source>
        <dbReference type="Proteomes" id="UP001278766"/>
    </source>
</evidence>
<evidence type="ECO:0000256" key="5">
    <source>
        <dbReference type="PROSITE-ProRule" id="PRU00703"/>
    </source>
</evidence>
<dbReference type="SMART" id="SM00116">
    <property type="entry name" value="CBS"/>
    <property type="match status" value="4"/>
</dbReference>
<name>A0AAE0HAK3_9PEZI</name>
<feature type="compositionally biased region" description="Basic residues" evidence="6">
    <location>
        <begin position="640"/>
        <end position="649"/>
    </location>
</feature>
<dbReference type="GeneID" id="87838745"/>
<dbReference type="InterPro" id="IPR023591">
    <property type="entry name" value="Ribosomal_uS2_flav_dom_sf"/>
</dbReference>
<proteinExistence type="inferred from homology"/>
<evidence type="ECO:0000256" key="3">
    <source>
        <dbReference type="ARBA" id="ARBA00022980"/>
    </source>
</evidence>
<feature type="compositionally biased region" description="Acidic residues" evidence="6">
    <location>
        <begin position="623"/>
        <end position="636"/>
    </location>
</feature>
<feature type="domain" description="PB1" evidence="8">
    <location>
        <begin position="490"/>
        <end position="590"/>
    </location>
</feature>
<comment type="caution">
    <text evidence="9">The sequence shown here is derived from an EMBL/GenBank/DDBJ whole genome shotgun (WGS) entry which is preliminary data.</text>
</comment>
<sequence length="1093" mass="118839">MSSVNAGTLRGTPNRSQGRGSVPFANTTHNTTHNTSPAGPSSAIPRPVLENTPAASSEVGGSSLSASRQKQTKRDEAIRRKLENDLSKKKHLTGRARQSRKAPPGTVLALKPSQALQIKPQTTVAEAAQLMAAKREDCVLVTDDDDRIAGIFTAKDLAFRVVGAGLKPNNVTIAEIMTKNPLCARTDTSATDALDLMVRKGFRHLPVMDENQDISGILDITKCFYDAMEKLERAYSSSRRLYDALEGVQSELGTSQPQQIISYVEALRSKMSGPTLESVLNGTPPTTVSVRTSVKEAAQMMKENHTTAVLVTDQGAITGIFTSKDVVLRVIAPGLDPATCSVVRVMTPHPDFAPMDMSIQAALRKMHDGHYLNLPVMNDGGEIVGMVDVLKLTYATLEQINTMGTGDNEGPAWNKFWLSLDHETESMVSGDGSIQHTNHGPRSLMSPDMARSERLVSDSLAPGDSASHVGVDSPRHSAVGITTPELPPGEVPFPFKFKAPSGRVHRLQVTAAHGMAEFVASVTSKLGAEVDAIGGAPVVEDNQLSGGYALSYLDNDGDSVSITTDEDLLEAIVLARQGHRDKVDLFVHDPSEPPVPPAQVPAPESTVVATPPVTRERRKVVEESEEEDSDESEEEEVHARRGRHGHGRTRTAPPPPAQEIVEQVIAGVPNELLLPGAIAMLAVVIMGVFTVSRFNELVAGIFTMILRNFGVRHARQALAAPVSRSCLRTLSSSATRPTSAPTTVAEPTSAAPPVTTATHAFTAAQVAARQAELARIPENYAEYMHQREHTREIGSRVESRYHPDQMLVDPPQDATLEMLMAAQVHMGHHVSQWNPGNQRYIYGERAGIHIISLETTATHLRRAARVVEEVAYYGGLILFVGNRKEHMPVVVRAAELAKGYHLFQKWTPGAITNRDIILASGELKIVNERDSEIDGFQTHLRDRRPVMPDLVVCLNPLENYPLLHECGVANIPTIGLIDTDADPTWVTYQIPANDDSLRSVTLLAGILGRAGERGQKRRLAMADDGVSTWLTPRDVHTFIQKDSAAKAQEELRAMEQARKEGIIDDKPAQREDFLTDDELLRELTDGPIPSPRQ</sequence>
<feature type="compositionally biased region" description="Basic and acidic residues" evidence="6">
    <location>
        <begin position="1050"/>
        <end position="1084"/>
    </location>
</feature>
<dbReference type="CDD" id="cd17781">
    <property type="entry name" value="CBS_pair_MUG70_1"/>
    <property type="match status" value="1"/>
</dbReference>
<feature type="region of interest" description="Disordered" evidence="6">
    <location>
        <begin position="1"/>
        <end position="106"/>
    </location>
</feature>
<dbReference type="GO" id="GO:0003735">
    <property type="term" value="F:structural constituent of ribosome"/>
    <property type="evidence" value="ECO:0007669"/>
    <property type="project" value="InterPro"/>
</dbReference>
<accession>A0AAE0HAK3</accession>
<dbReference type="InterPro" id="IPR000270">
    <property type="entry name" value="PB1_dom"/>
</dbReference>
<feature type="domain" description="CBS" evidence="7">
    <location>
        <begin position="280"/>
        <end position="337"/>
    </location>
</feature>
<keyword evidence="10" id="KW-1185">Reference proteome</keyword>
<dbReference type="EMBL" id="JAUEPN010000006">
    <property type="protein sequence ID" value="KAK3293003.1"/>
    <property type="molecule type" value="Genomic_DNA"/>
</dbReference>
<keyword evidence="5" id="KW-0129">CBS domain</keyword>
<feature type="compositionally biased region" description="Basic residues" evidence="6">
    <location>
        <begin position="88"/>
        <end position="100"/>
    </location>
</feature>
<evidence type="ECO:0000259" key="8">
    <source>
        <dbReference type="PROSITE" id="PS51745"/>
    </source>
</evidence>
<feature type="region of interest" description="Disordered" evidence="6">
    <location>
        <begin position="730"/>
        <end position="752"/>
    </location>
</feature>
<dbReference type="InterPro" id="IPR046342">
    <property type="entry name" value="CBS_dom_sf"/>
</dbReference>
<gene>
    <name evidence="9" type="ORF">B0H64DRAFT_363305</name>
</gene>
<dbReference type="SMART" id="SM00666">
    <property type="entry name" value="PB1"/>
    <property type="match status" value="1"/>
</dbReference>
<reference evidence="9" key="1">
    <citation type="journal article" date="2023" name="Mol. Phylogenet. Evol.">
        <title>Genome-scale phylogeny and comparative genomics of the fungal order Sordariales.</title>
        <authorList>
            <person name="Hensen N."/>
            <person name="Bonometti L."/>
            <person name="Westerberg I."/>
            <person name="Brannstrom I.O."/>
            <person name="Guillou S."/>
            <person name="Cros-Aarteil S."/>
            <person name="Calhoun S."/>
            <person name="Haridas S."/>
            <person name="Kuo A."/>
            <person name="Mondo S."/>
            <person name="Pangilinan J."/>
            <person name="Riley R."/>
            <person name="LaButti K."/>
            <person name="Andreopoulos B."/>
            <person name="Lipzen A."/>
            <person name="Chen C."/>
            <person name="Yan M."/>
            <person name="Daum C."/>
            <person name="Ng V."/>
            <person name="Clum A."/>
            <person name="Steindorff A."/>
            <person name="Ohm R.A."/>
            <person name="Martin F."/>
            <person name="Silar P."/>
            <person name="Natvig D.O."/>
            <person name="Lalanne C."/>
            <person name="Gautier V."/>
            <person name="Ament-Velasquez S.L."/>
            <person name="Kruys A."/>
            <person name="Hutchinson M.I."/>
            <person name="Powell A.J."/>
            <person name="Barry K."/>
            <person name="Miller A.N."/>
            <person name="Grigoriev I.V."/>
            <person name="Debuchy R."/>
            <person name="Gladieux P."/>
            <person name="Hiltunen Thoren M."/>
            <person name="Johannesson H."/>
        </authorList>
    </citation>
    <scope>NUCLEOTIDE SEQUENCE</scope>
    <source>
        <strain evidence="9">CBS 168.71</strain>
    </source>
</reference>
<dbReference type="Gene3D" id="3.10.580.10">
    <property type="entry name" value="CBS-domain"/>
    <property type="match status" value="2"/>
</dbReference>
<dbReference type="PROSITE" id="PS51371">
    <property type="entry name" value="CBS"/>
    <property type="match status" value="4"/>
</dbReference>
<dbReference type="SUPFAM" id="SSF52313">
    <property type="entry name" value="Ribosomal protein S2"/>
    <property type="match status" value="1"/>
</dbReference>
<dbReference type="GO" id="GO:0015935">
    <property type="term" value="C:small ribosomal subunit"/>
    <property type="evidence" value="ECO:0007669"/>
    <property type="project" value="InterPro"/>
</dbReference>
<dbReference type="InterPro" id="IPR000644">
    <property type="entry name" value="CBS_dom"/>
</dbReference>
<dbReference type="InterPro" id="IPR053793">
    <property type="entry name" value="PB1-like"/>
</dbReference>
<dbReference type="InterPro" id="IPR001865">
    <property type="entry name" value="Ribosomal_uS2"/>
</dbReference>
<feature type="domain" description="CBS" evidence="7">
    <location>
        <begin position="177"/>
        <end position="233"/>
    </location>
</feature>
<dbReference type="Pfam" id="PF00318">
    <property type="entry name" value="Ribosomal_S2"/>
    <property type="match status" value="1"/>
</dbReference>
<evidence type="ECO:0000259" key="7">
    <source>
        <dbReference type="PROSITE" id="PS51371"/>
    </source>
</evidence>
<feature type="region of interest" description="Disordered" evidence="6">
    <location>
        <begin position="428"/>
        <end position="475"/>
    </location>
</feature>
<dbReference type="SUPFAM" id="SSF54277">
    <property type="entry name" value="CAD &amp; PB1 domains"/>
    <property type="match status" value="1"/>
</dbReference>
<feature type="compositionally biased region" description="Low complexity" evidence="6">
    <location>
        <begin position="54"/>
        <end position="67"/>
    </location>
</feature>
<keyword evidence="2" id="KW-0677">Repeat</keyword>
<dbReference type="InterPro" id="IPR018130">
    <property type="entry name" value="Ribosomal_uS2_CS"/>
</dbReference>
<dbReference type="InterPro" id="IPR005706">
    <property type="entry name" value="Ribosomal_uS2_bac/mit/plastid"/>
</dbReference>
<feature type="compositionally biased region" description="Polar residues" evidence="6">
    <location>
        <begin position="1"/>
        <end position="19"/>
    </location>
</feature>
<dbReference type="Pfam" id="PF00571">
    <property type="entry name" value="CBS"/>
    <property type="match status" value="4"/>
</dbReference>
<dbReference type="InterPro" id="IPR051462">
    <property type="entry name" value="CBS_domain-containing"/>
</dbReference>
<comment type="similarity">
    <text evidence="1">Belongs to the universal ribosomal protein uS2 family.</text>
</comment>
<dbReference type="SUPFAM" id="SSF54631">
    <property type="entry name" value="CBS-domain pair"/>
    <property type="match status" value="2"/>
</dbReference>
<dbReference type="AlphaFoldDB" id="A0AAE0HAK3"/>
<dbReference type="GO" id="GO:0006412">
    <property type="term" value="P:translation"/>
    <property type="evidence" value="ECO:0007669"/>
    <property type="project" value="InterPro"/>
</dbReference>
<keyword evidence="4" id="KW-0687">Ribonucleoprotein</keyword>
<dbReference type="Pfam" id="PF00564">
    <property type="entry name" value="PB1"/>
    <property type="match status" value="1"/>
</dbReference>
<evidence type="ECO:0000313" key="9">
    <source>
        <dbReference type="EMBL" id="KAK3293003.1"/>
    </source>
</evidence>
<organism evidence="9 10">
    <name type="scientific">Chaetomium fimeti</name>
    <dbReference type="NCBI Taxonomy" id="1854472"/>
    <lineage>
        <taxon>Eukaryota</taxon>
        <taxon>Fungi</taxon>
        <taxon>Dikarya</taxon>
        <taxon>Ascomycota</taxon>
        <taxon>Pezizomycotina</taxon>
        <taxon>Sordariomycetes</taxon>
        <taxon>Sordariomycetidae</taxon>
        <taxon>Sordariales</taxon>
        <taxon>Chaetomiaceae</taxon>
        <taxon>Chaetomium</taxon>
    </lineage>
</organism>
<evidence type="ECO:0000256" key="2">
    <source>
        <dbReference type="ARBA" id="ARBA00022737"/>
    </source>
</evidence>
<dbReference type="HAMAP" id="MF_00291_B">
    <property type="entry name" value="Ribosomal_uS2_B"/>
    <property type="match status" value="1"/>
</dbReference>
<dbReference type="RefSeq" id="XP_062656517.1">
    <property type="nucleotide sequence ID" value="XM_062801797.1"/>
</dbReference>
<feature type="domain" description="CBS" evidence="7">
    <location>
        <begin position="346"/>
        <end position="403"/>
    </location>
</feature>
<dbReference type="Proteomes" id="UP001278766">
    <property type="component" value="Unassembled WGS sequence"/>
</dbReference>
<evidence type="ECO:0000256" key="4">
    <source>
        <dbReference type="ARBA" id="ARBA00023274"/>
    </source>
</evidence>
<reference evidence="9" key="2">
    <citation type="submission" date="2023-06" db="EMBL/GenBank/DDBJ databases">
        <authorList>
            <consortium name="Lawrence Berkeley National Laboratory"/>
            <person name="Haridas S."/>
            <person name="Hensen N."/>
            <person name="Bonometti L."/>
            <person name="Westerberg I."/>
            <person name="Brannstrom I.O."/>
            <person name="Guillou S."/>
            <person name="Cros-Aarteil S."/>
            <person name="Calhoun S."/>
            <person name="Kuo A."/>
            <person name="Mondo S."/>
            <person name="Pangilinan J."/>
            <person name="Riley R."/>
            <person name="Labutti K."/>
            <person name="Andreopoulos B."/>
            <person name="Lipzen A."/>
            <person name="Chen C."/>
            <person name="Yanf M."/>
            <person name="Daum C."/>
            <person name="Ng V."/>
            <person name="Clum A."/>
            <person name="Steindorff A."/>
            <person name="Ohm R."/>
            <person name="Martin F."/>
            <person name="Silar P."/>
            <person name="Natvig D."/>
            <person name="Lalanne C."/>
            <person name="Gautier V."/>
            <person name="Ament-Velasquez S.L."/>
            <person name="Kruys A."/>
            <person name="Hutchinson M.I."/>
            <person name="Powell A.J."/>
            <person name="Barry K."/>
            <person name="Miller A.N."/>
            <person name="Grigoriev I.V."/>
            <person name="Debuchy R."/>
            <person name="Gladieux P."/>
            <person name="Thoren M.H."/>
            <person name="Johannesson H."/>
        </authorList>
    </citation>
    <scope>NUCLEOTIDE SEQUENCE</scope>
    <source>
        <strain evidence="9">CBS 168.71</strain>
    </source>
</reference>
<dbReference type="Gene3D" id="3.40.50.10490">
    <property type="entry name" value="Glucose-6-phosphate isomerase like protein, domain 1"/>
    <property type="match status" value="1"/>
</dbReference>
<evidence type="ECO:0000256" key="1">
    <source>
        <dbReference type="ARBA" id="ARBA00006242"/>
    </source>
</evidence>
<keyword evidence="3" id="KW-0689">Ribosomal protein</keyword>
<feature type="compositionally biased region" description="Basic and acidic residues" evidence="6">
    <location>
        <begin position="72"/>
        <end position="87"/>
    </location>
</feature>
<feature type="domain" description="CBS" evidence="7">
    <location>
        <begin position="110"/>
        <end position="171"/>
    </location>
</feature>
<evidence type="ECO:0000256" key="6">
    <source>
        <dbReference type="SAM" id="MobiDB-lite"/>
    </source>
</evidence>
<feature type="region of interest" description="Disordered" evidence="6">
    <location>
        <begin position="1050"/>
        <end position="1093"/>
    </location>
</feature>
<feature type="region of interest" description="Disordered" evidence="6">
    <location>
        <begin position="589"/>
        <end position="655"/>
    </location>
</feature>
<dbReference type="PANTHER" id="PTHR48108:SF26">
    <property type="entry name" value="CBS DOMAIN-CONTAINING PROTEIN DDB_G0289609"/>
    <property type="match status" value="1"/>
</dbReference>
<dbReference type="CDD" id="cd17782">
    <property type="entry name" value="CBS_pair_MUG70_2"/>
    <property type="match status" value="1"/>
</dbReference>
<dbReference type="CDD" id="cd01425">
    <property type="entry name" value="RPS2"/>
    <property type="match status" value="1"/>
</dbReference>
<protein>
    <submittedName>
        <fullName evidence="9">Uncharacterized protein</fullName>
    </submittedName>
</protein>
<dbReference type="PROSITE" id="PS00962">
    <property type="entry name" value="RIBOSOMAL_S2_1"/>
    <property type="match status" value="1"/>
</dbReference>
<dbReference type="PRINTS" id="PR00395">
    <property type="entry name" value="RIBOSOMALS2"/>
</dbReference>
<dbReference type="PANTHER" id="PTHR48108">
    <property type="entry name" value="CBS DOMAIN-CONTAINING PROTEIN CBSX2, CHLOROPLASTIC"/>
    <property type="match status" value="1"/>
</dbReference>